<evidence type="ECO:0000256" key="6">
    <source>
        <dbReference type="ARBA" id="ARBA00022553"/>
    </source>
</evidence>
<evidence type="ECO:0000256" key="15">
    <source>
        <dbReference type="ARBA" id="ARBA00059004"/>
    </source>
</evidence>
<feature type="domain" description="Histidine kinase" evidence="20">
    <location>
        <begin position="340"/>
        <end position="541"/>
    </location>
</feature>
<evidence type="ECO:0000256" key="18">
    <source>
        <dbReference type="SAM" id="Phobius"/>
    </source>
</evidence>
<feature type="signal peptide" evidence="19">
    <location>
        <begin position="1"/>
        <end position="20"/>
    </location>
</feature>
<evidence type="ECO:0000256" key="7">
    <source>
        <dbReference type="ARBA" id="ARBA00022679"/>
    </source>
</evidence>
<keyword evidence="19" id="KW-0732">Signal</keyword>
<dbReference type="AlphaFoldDB" id="A0A0D1DBC0"/>
<protein>
    <recommendedName>
        <fullName evidence="16">C4-dicarboxylate transport sensor protein DctB</fullName>
        <ecNumber evidence="3">2.7.13.3</ecNumber>
    </recommendedName>
</protein>
<keyword evidence="11" id="KW-0067">ATP-binding</keyword>
<comment type="function">
    <text evidence="15">Member of the two-component regulatory system DctB/DctD involved in the transport of C4-dicarboxylates. DctB functions as a membrane-associated protein kinase that phosphorylates DctD in response to environmental signals.</text>
</comment>
<dbReference type="OrthoDB" id="7568856at2"/>
<dbReference type="FunFam" id="1.10.287.130:FF:000049">
    <property type="entry name" value="C4-dicarboxylate transport sensor protein DctB"/>
    <property type="match status" value="1"/>
</dbReference>
<dbReference type="InterPro" id="IPR003594">
    <property type="entry name" value="HATPase_dom"/>
</dbReference>
<evidence type="ECO:0000256" key="11">
    <source>
        <dbReference type="ARBA" id="ARBA00022840"/>
    </source>
</evidence>
<evidence type="ECO:0000256" key="13">
    <source>
        <dbReference type="ARBA" id="ARBA00023012"/>
    </source>
</evidence>
<dbReference type="InterPro" id="IPR004358">
    <property type="entry name" value="Sig_transdc_His_kin-like_C"/>
</dbReference>
<evidence type="ECO:0000256" key="5">
    <source>
        <dbReference type="ARBA" id="ARBA00022519"/>
    </source>
</evidence>
<comment type="catalytic activity">
    <reaction evidence="1">
        <text>ATP + protein L-histidine = ADP + protein N-phospho-L-histidine.</text>
        <dbReference type="EC" id="2.7.13.3"/>
    </reaction>
</comment>
<dbReference type="Gene3D" id="1.10.287.130">
    <property type="match status" value="1"/>
</dbReference>
<evidence type="ECO:0000256" key="9">
    <source>
        <dbReference type="ARBA" id="ARBA00022741"/>
    </source>
</evidence>
<dbReference type="SUPFAM" id="SSF47384">
    <property type="entry name" value="Homodimeric domain of signal transducing histidine kinase"/>
    <property type="match status" value="1"/>
</dbReference>
<keyword evidence="4" id="KW-1003">Cell membrane</keyword>
<gene>
    <name evidence="21" type="primary">dctB_1</name>
    <name evidence="21" type="ORF">jaqu_09790</name>
</gene>
<dbReference type="SMART" id="SM00387">
    <property type="entry name" value="HATPase_c"/>
    <property type="match status" value="1"/>
</dbReference>
<dbReference type="SUPFAM" id="SSF103190">
    <property type="entry name" value="Sensory domain-like"/>
    <property type="match status" value="1"/>
</dbReference>
<evidence type="ECO:0000256" key="4">
    <source>
        <dbReference type="ARBA" id="ARBA00022475"/>
    </source>
</evidence>
<dbReference type="PRINTS" id="PR00344">
    <property type="entry name" value="BCTRLSENSOR"/>
</dbReference>
<keyword evidence="12 18" id="KW-1133">Transmembrane helix</keyword>
<evidence type="ECO:0000256" key="19">
    <source>
        <dbReference type="SAM" id="SignalP"/>
    </source>
</evidence>
<dbReference type="PANTHER" id="PTHR43065:SF46">
    <property type="entry name" value="C4-DICARBOXYLATE TRANSPORT SENSOR PROTEIN DCTB"/>
    <property type="match status" value="1"/>
</dbReference>
<name>A0A0D1DBC0_9RHOB</name>
<evidence type="ECO:0000259" key="20">
    <source>
        <dbReference type="PROSITE" id="PS50109"/>
    </source>
</evidence>
<keyword evidence="10" id="KW-0418">Kinase</keyword>
<organism evidence="21 22">
    <name type="scientific">Jannaschia aquimarina</name>
    <dbReference type="NCBI Taxonomy" id="935700"/>
    <lineage>
        <taxon>Bacteria</taxon>
        <taxon>Pseudomonadati</taxon>
        <taxon>Pseudomonadota</taxon>
        <taxon>Alphaproteobacteria</taxon>
        <taxon>Rhodobacterales</taxon>
        <taxon>Roseobacteraceae</taxon>
        <taxon>Jannaschia</taxon>
    </lineage>
</organism>
<dbReference type="EMBL" id="JYFE01000020">
    <property type="protein sequence ID" value="KIT17248.1"/>
    <property type="molecule type" value="Genomic_DNA"/>
</dbReference>
<dbReference type="InterPro" id="IPR036890">
    <property type="entry name" value="HATPase_C_sf"/>
</dbReference>
<feature type="transmembrane region" description="Helical" evidence="18">
    <location>
        <begin position="255"/>
        <end position="273"/>
    </location>
</feature>
<dbReference type="Pfam" id="PF00512">
    <property type="entry name" value="HisKA"/>
    <property type="match status" value="1"/>
</dbReference>
<keyword evidence="17" id="KW-0175">Coiled coil</keyword>
<keyword evidence="5" id="KW-0997">Cell inner membrane</keyword>
<keyword evidence="14 18" id="KW-0472">Membrane</keyword>
<evidence type="ECO:0000256" key="16">
    <source>
        <dbReference type="ARBA" id="ARBA00073143"/>
    </source>
</evidence>
<keyword evidence="6" id="KW-0597">Phosphoprotein</keyword>
<dbReference type="Proteomes" id="UP000032232">
    <property type="component" value="Unassembled WGS sequence"/>
</dbReference>
<dbReference type="PIRSF" id="PIRSF036431">
    <property type="entry name" value="STHK_DctB"/>
    <property type="match status" value="1"/>
</dbReference>
<dbReference type="RefSeq" id="WP_043917819.1">
    <property type="nucleotide sequence ID" value="NZ_FZPF01000007.1"/>
</dbReference>
<evidence type="ECO:0000256" key="14">
    <source>
        <dbReference type="ARBA" id="ARBA00023136"/>
    </source>
</evidence>
<keyword evidence="8 18" id="KW-0812">Transmembrane</keyword>
<dbReference type="InterPro" id="IPR036097">
    <property type="entry name" value="HisK_dim/P_sf"/>
</dbReference>
<feature type="chain" id="PRO_5002229053" description="C4-dicarboxylate transport sensor protein DctB" evidence="19">
    <location>
        <begin position="21"/>
        <end position="547"/>
    </location>
</feature>
<dbReference type="Pfam" id="PF02518">
    <property type="entry name" value="HATPase_c"/>
    <property type="match status" value="1"/>
</dbReference>
<comment type="subcellular location">
    <subcellularLocation>
        <location evidence="2">Cell inner membrane</location>
        <topology evidence="2">Multi-pass membrane protein</topology>
    </subcellularLocation>
</comment>
<proteinExistence type="predicted"/>
<dbReference type="SUPFAM" id="SSF55874">
    <property type="entry name" value="ATPase domain of HSP90 chaperone/DNA topoisomerase II/histidine kinase"/>
    <property type="match status" value="1"/>
</dbReference>
<dbReference type="EC" id="2.7.13.3" evidence="3"/>
<keyword evidence="7 21" id="KW-0808">Transferase</keyword>
<dbReference type="SMART" id="SM00388">
    <property type="entry name" value="HisKA"/>
    <property type="match status" value="1"/>
</dbReference>
<evidence type="ECO:0000256" key="1">
    <source>
        <dbReference type="ARBA" id="ARBA00000085"/>
    </source>
</evidence>
<evidence type="ECO:0000256" key="3">
    <source>
        <dbReference type="ARBA" id="ARBA00012438"/>
    </source>
</evidence>
<dbReference type="GO" id="GO:0000155">
    <property type="term" value="F:phosphorelay sensor kinase activity"/>
    <property type="evidence" value="ECO:0007669"/>
    <property type="project" value="InterPro"/>
</dbReference>
<dbReference type="GO" id="GO:0005886">
    <property type="term" value="C:plasma membrane"/>
    <property type="evidence" value="ECO:0007669"/>
    <property type="project" value="UniProtKB-SubCell"/>
</dbReference>
<keyword evidence="13" id="KW-0902">Two-component regulatory system</keyword>
<sequence length="547" mass="58281">MRRLLLALTTLAATATVAVAIFATALDEALDRLAEQGRADLALAADRLVLELQRSRDAAVLLAGDPRITRLLGEGSGGASDLLRGTADRIGASDVAILRPDGTVAASASGEVRASGAAGWLVRARQGALGFGWNTDSRTITHAAPIFAPTGPVVGAVAVTRDIEQIEWDWRGEPQAIYFTDADGRVLVTNRQELRAASLEGISMPVDGHDVRRLDAGRYLPEMALHLHRDIVVLGMTAEMLLDISPARALAVNRAMALGAAVLVIAALIFVLMERRRTLQRANETLEARVTQRTAALSEINMRLTREVRERREAQAELAQAQADLVQASRLSALGQMSAGISHELNQPLMAIRSFAQNAGTFLERGDGEKAAANLARIGSLAQRMGAIIRNLRAFARSEPASAEPTDLQAVLDAALEITEARRHGTETRVERPDNPVVAMGDEVRLVQVLTNLISNAVDAGGPILIRIEDGPPRIRVLDNGPGLADPERIFDPFYTTKEVGEGLGLGLSLSYGIVQGLGGEIRGWNTQDGAAVEVTLLAARAEDAAA</sequence>
<dbReference type="InterPro" id="IPR005467">
    <property type="entry name" value="His_kinase_dom"/>
</dbReference>
<dbReference type="STRING" id="935700.jaqu_09790"/>
<dbReference type="PATRIC" id="fig|935700.4.peg.1022"/>
<comment type="caution">
    <text evidence="21">The sequence shown here is derived from an EMBL/GenBank/DDBJ whole genome shotgun (WGS) entry which is preliminary data.</text>
</comment>
<reference evidence="21 22" key="1">
    <citation type="submission" date="2015-02" db="EMBL/GenBank/DDBJ databases">
        <title>Genome Sequence of Jannaschia aquimarina DSM28248, a member of the Roseobacter clade.</title>
        <authorList>
            <person name="Voget S."/>
            <person name="Daniel R."/>
        </authorList>
    </citation>
    <scope>NUCLEOTIDE SEQUENCE [LARGE SCALE GENOMIC DNA]</scope>
    <source>
        <strain evidence="21 22">GSW-M26</strain>
    </source>
</reference>
<dbReference type="PROSITE" id="PS50109">
    <property type="entry name" value="HIS_KIN"/>
    <property type="match status" value="1"/>
</dbReference>
<evidence type="ECO:0000256" key="2">
    <source>
        <dbReference type="ARBA" id="ARBA00004429"/>
    </source>
</evidence>
<dbReference type="GO" id="GO:0005524">
    <property type="term" value="F:ATP binding"/>
    <property type="evidence" value="ECO:0007669"/>
    <property type="project" value="UniProtKB-KW"/>
</dbReference>
<evidence type="ECO:0000313" key="22">
    <source>
        <dbReference type="Proteomes" id="UP000032232"/>
    </source>
</evidence>
<dbReference type="CDD" id="cd00082">
    <property type="entry name" value="HisKA"/>
    <property type="match status" value="1"/>
</dbReference>
<feature type="coiled-coil region" evidence="17">
    <location>
        <begin position="297"/>
        <end position="331"/>
    </location>
</feature>
<dbReference type="InterPro" id="IPR029151">
    <property type="entry name" value="Sensor-like_sf"/>
</dbReference>
<evidence type="ECO:0000256" key="12">
    <source>
        <dbReference type="ARBA" id="ARBA00022989"/>
    </source>
</evidence>
<dbReference type="InterPro" id="IPR017055">
    <property type="entry name" value="Sig_transdc_His_kinase_DctB"/>
</dbReference>
<dbReference type="Gene3D" id="3.30.565.10">
    <property type="entry name" value="Histidine kinase-like ATPase, C-terminal domain"/>
    <property type="match status" value="1"/>
</dbReference>
<accession>A0A0D1DBC0</accession>
<dbReference type="InterPro" id="IPR003661">
    <property type="entry name" value="HisK_dim/P_dom"/>
</dbReference>
<evidence type="ECO:0000256" key="10">
    <source>
        <dbReference type="ARBA" id="ARBA00022777"/>
    </source>
</evidence>
<evidence type="ECO:0000313" key="21">
    <source>
        <dbReference type="EMBL" id="KIT17248.1"/>
    </source>
</evidence>
<keyword evidence="22" id="KW-1185">Reference proteome</keyword>
<evidence type="ECO:0000256" key="8">
    <source>
        <dbReference type="ARBA" id="ARBA00022692"/>
    </source>
</evidence>
<dbReference type="PANTHER" id="PTHR43065">
    <property type="entry name" value="SENSOR HISTIDINE KINASE"/>
    <property type="match status" value="1"/>
</dbReference>
<keyword evidence="9" id="KW-0547">Nucleotide-binding</keyword>
<evidence type="ECO:0000256" key="17">
    <source>
        <dbReference type="SAM" id="Coils"/>
    </source>
</evidence>